<accession>A0A923NKP7</accession>
<sequence>MNDRTNYDAYEIASGMLIYVPKAEFAENEVYCSNNYQKFLNLMAEGIIRYNSNTQEAA</sequence>
<proteinExistence type="predicted"/>
<evidence type="ECO:0000313" key="1">
    <source>
        <dbReference type="EMBL" id="MBC6680881.1"/>
    </source>
</evidence>
<dbReference type="AlphaFoldDB" id="A0A923NKP7"/>
<gene>
    <name evidence="1" type="ORF">H9L42_13725</name>
</gene>
<comment type="caution">
    <text evidence="1">The sequence shown here is derived from an EMBL/GenBank/DDBJ whole genome shotgun (WGS) entry which is preliminary data.</text>
</comment>
<organism evidence="1 2">
    <name type="scientific">Zhenpiania hominis</name>
    <dbReference type="NCBI Taxonomy" id="2763644"/>
    <lineage>
        <taxon>Bacteria</taxon>
        <taxon>Bacillati</taxon>
        <taxon>Bacillota</taxon>
        <taxon>Clostridia</taxon>
        <taxon>Peptostreptococcales</taxon>
        <taxon>Anaerovoracaceae</taxon>
        <taxon>Zhenpiania</taxon>
    </lineage>
</organism>
<keyword evidence="2" id="KW-1185">Reference proteome</keyword>
<protein>
    <submittedName>
        <fullName evidence="1">Uncharacterized protein</fullName>
    </submittedName>
</protein>
<evidence type="ECO:0000313" key="2">
    <source>
        <dbReference type="Proteomes" id="UP000602647"/>
    </source>
</evidence>
<dbReference type="EMBL" id="JACRYT010000020">
    <property type="protein sequence ID" value="MBC6680881.1"/>
    <property type="molecule type" value="Genomic_DNA"/>
</dbReference>
<name>A0A923NKP7_9FIRM</name>
<dbReference type="Proteomes" id="UP000602647">
    <property type="component" value="Unassembled WGS sequence"/>
</dbReference>
<dbReference type="RefSeq" id="WP_187303978.1">
    <property type="nucleotide sequence ID" value="NZ_JACRYT010000020.1"/>
</dbReference>
<reference evidence="1" key="1">
    <citation type="submission" date="2020-08" db="EMBL/GenBank/DDBJ databases">
        <title>Genome public.</title>
        <authorList>
            <person name="Liu C."/>
            <person name="Sun Q."/>
        </authorList>
    </citation>
    <scope>NUCLEOTIDE SEQUENCE</scope>
    <source>
        <strain evidence="1">BX12</strain>
    </source>
</reference>